<feature type="region of interest" description="Disordered" evidence="1">
    <location>
        <begin position="303"/>
        <end position="323"/>
    </location>
</feature>
<dbReference type="PANTHER" id="PTHR35450:SF2">
    <property type="entry name" value="REVERSE TRANSCRIPTASE DOMAIN-CONTAINING PROTEIN"/>
    <property type="match status" value="1"/>
</dbReference>
<dbReference type="AlphaFoldDB" id="A0A0N4UU62"/>
<dbReference type="STRING" id="51028.A0A0N4UU62"/>
<keyword evidence="3" id="KW-1185">Reference proteome</keyword>
<reference evidence="4" key="1">
    <citation type="submission" date="2017-02" db="UniProtKB">
        <authorList>
            <consortium name="WormBaseParasite"/>
        </authorList>
    </citation>
    <scope>IDENTIFICATION</scope>
</reference>
<dbReference type="PANTHER" id="PTHR35450">
    <property type="entry name" value="REVERSE TRANSCRIPTASE DOMAIN-CONTAINING PROTEIN"/>
    <property type="match status" value="1"/>
</dbReference>
<name>A0A0N4UU62_ENTVE</name>
<dbReference type="OrthoDB" id="5798715at2759"/>
<dbReference type="Proteomes" id="UP000274131">
    <property type="component" value="Unassembled WGS sequence"/>
</dbReference>
<evidence type="ECO:0000256" key="1">
    <source>
        <dbReference type="SAM" id="MobiDB-lite"/>
    </source>
</evidence>
<organism evidence="4">
    <name type="scientific">Enterobius vermicularis</name>
    <name type="common">Human pinworm</name>
    <dbReference type="NCBI Taxonomy" id="51028"/>
    <lineage>
        <taxon>Eukaryota</taxon>
        <taxon>Metazoa</taxon>
        <taxon>Ecdysozoa</taxon>
        <taxon>Nematoda</taxon>
        <taxon>Chromadorea</taxon>
        <taxon>Rhabditida</taxon>
        <taxon>Spirurina</taxon>
        <taxon>Oxyuridomorpha</taxon>
        <taxon>Oxyuroidea</taxon>
        <taxon>Oxyuridae</taxon>
        <taxon>Enterobius</taxon>
    </lineage>
</organism>
<proteinExistence type="predicted"/>
<protein>
    <submittedName>
        <fullName evidence="4">Zf-RVT domain-containing protein</fullName>
    </submittedName>
</protein>
<dbReference type="WBParaSite" id="EVEC_0000090501-mRNA-1">
    <property type="protein sequence ID" value="EVEC_0000090501-mRNA-1"/>
    <property type="gene ID" value="EVEC_0000090501"/>
</dbReference>
<evidence type="ECO:0000313" key="4">
    <source>
        <dbReference type="WBParaSite" id="EVEC_0000090501-mRNA-1"/>
    </source>
</evidence>
<dbReference type="EMBL" id="UXUI01001665">
    <property type="protein sequence ID" value="VDD85484.1"/>
    <property type="molecule type" value="Genomic_DNA"/>
</dbReference>
<evidence type="ECO:0000313" key="3">
    <source>
        <dbReference type="Proteomes" id="UP000274131"/>
    </source>
</evidence>
<accession>A0A0N4UU62</accession>
<sequence length="323" mass="37089">MDGRNYSDLAHAIQAELVQSYEEKLFADWSACPLAGRVCRLDDIDHQASWWWVEKGLLAPDNLRNALAVQEGCIRVRAAPMMREEHGDKNCRTCGHELETVEHVVSHCKTWLTSLYISRHDNVARCIMFMLCEKYGIPPYHYSVQVPPVTISNNIKILWGMPVQTREPMVHRKPDIVLYDGEQKIVIVVEVSVPFVSGISHQIQLKTNRYTVNSMRQEDDNDLPYRPGPNLCSDLHDTTGWEVRFIPVVIGTSGEIPKGLYQKLQTSFDILPVKARQVIERMSREAALGTSRILKTHLSHLEWTKKPRDRRDKNMQPPMRNPA</sequence>
<reference evidence="2 3" key="2">
    <citation type="submission" date="2018-10" db="EMBL/GenBank/DDBJ databases">
        <authorList>
            <consortium name="Pathogen Informatics"/>
        </authorList>
    </citation>
    <scope>NUCLEOTIDE SEQUENCE [LARGE SCALE GENOMIC DNA]</scope>
</reference>
<gene>
    <name evidence="2" type="ORF">EVEC_LOCUS627</name>
</gene>
<evidence type="ECO:0000313" key="2">
    <source>
        <dbReference type="EMBL" id="VDD85484.1"/>
    </source>
</evidence>
<feature type="compositionally biased region" description="Basic and acidic residues" evidence="1">
    <location>
        <begin position="303"/>
        <end position="314"/>
    </location>
</feature>